<proteinExistence type="predicted"/>
<dbReference type="OrthoDB" id="8005409at2"/>
<comment type="caution">
    <text evidence="1">The sequence shown here is derived from an EMBL/GenBank/DDBJ whole genome shotgun (WGS) entry which is preliminary data.</text>
</comment>
<reference evidence="1 2" key="1">
    <citation type="submission" date="2018-08" db="EMBL/GenBank/DDBJ databases">
        <title>Acidipila sp. 4G-K13, an acidobacterium isolated from forest soil.</title>
        <authorList>
            <person name="Gao Z.-H."/>
            <person name="Qiu L.-H."/>
        </authorList>
    </citation>
    <scope>NUCLEOTIDE SEQUENCE [LARGE SCALE GENOMIC DNA]</scope>
    <source>
        <strain evidence="1 2">4G-K13</strain>
    </source>
</reference>
<dbReference type="EMBL" id="QVQT01000006">
    <property type="protein sequence ID" value="RFU15301.1"/>
    <property type="molecule type" value="Genomic_DNA"/>
</dbReference>
<evidence type="ECO:0000313" key="1">
    <source>
        <dbReference type="EMBL" id="RFU15301.1"/>
    </source>
</evidence>
<accession>A0A372IKK7</accession>
<evidence type="ECO:0000313" key="2">
    <source>
        <dbReference type="Proteomes" id="UP000264702"/>
    </source>
</evidence>
<protein>
    <submittedName>
        <fullName evidence="1">Uncharacterized protein</fullName>
    </submittedName>
</protein>
<dbReference type="RefSeq" id="WP_117302135.1">
    <property type="nucleotide sequence ID" value="NZ_QVQT02000006.1"/>
</dbReference>
<gene>
    <name evidence="1" type="ORF">D0Y96_16585</name>
</gene>
<organism evidence="1 2">
    <name type="scientific">Paracidobacterium acidisoli</name>
    <dbReference type="NCBI Taxonomy" id="2303751"/>
    <lineage>
        <taxon>Bacteria</taxon>
        <taxon>Pseudomonadati</taxon>
        <taxon>Acidobacteriota</taxon>
        <taxon>Terriglobia</taxon>
        <taxon>Terriglobales</taxon>
        <taxon>Acidobacteriaceae</taxon>
        <taxon>Paracidobacterium</taxon>
    </lineage>
</organism>
<keyword evidence="2" id="KW-1185">Reference proteome</keyword>
<sequence length="90" mass="9917">MLSGSRLKFRGITRAIFARLQKKAKRNGIPVPGPAGEAVKDGARIQWKYDPEAELLEVECVRAPFWIDAARVNRKLSQEIEDTAGPGQAA</sequence>
<dbReference type="AlphaFoldDB" id="A0A372IKK7"/>
<name>A0A372IKK7_9BACT</name>
<dbReference type="Proteomes" id="UP000264702">
    <property type="component" value="Unassembled WGS sequence"/>
</dbReference>